<evidence type="ECO:0000256" key="5">
    <source>
        <dbReference type="HAMAP-Rule" id="MF_00985"/>
    </source>
</evidence>
<keyword evidence="3 5" id="KW-0663">Pyridoxal phosphate</keyword>
<dbReference type="InterPro" id="IPR015424">
    <property type="entry name" value="PyrdxlP-dep_Trfase"/>
</dbReference>
<dbReference type="InterPro" id="IPR011282">
    <property type="entry name" value="2am3keto_CoA_ligase"/>
</dbReference>
<feature type="binding site" description="in other chain" evidence="5">
    <location>
        <begin position="241"/>
        <end position="244"/>
    </location>
    <ligand>
        <name>pyridoxal 5'-phosphate</name>
        <dbReference type="ChEBI" id="CHEBI:597326"/>
        <note>ligand shared between dimeric partners</note>
    </ligand>
</feature>
<dbReference type="NCBIfam" id="NF005394">
    <property type="entry name" value="PRK06939.1"/>
    <property type="match status" value="1"/>
</dbReference>
<evidence type="ECO:0000256" key="2">
    <source>
        <dbReference type="ARBA" id="ARBA00022679"/>
    </source>
</evidence>
<dbReference type="Pfam" id="PF00155">
    <property type="entry name" value="Aminotran_1_2"/>
    <property type="match status" value="1"/>
</dbReference>
<dbReference type="InterPro" id="IPR050087">
    <property type="entry name" value="AON_synthase_class-II"/>
</dbReference>
<protein>
    <recommendedName>
        <fullName evidence="5">2-amino-3-ketobutyrate coenzyme A ligase</fullName>
        <shortName evidence="5">AKB ligase</shortName>
        <ecNumber evidence="5">2.3.1.29</ecNumber>
    </recommendedName>
    <alternativeName>
        <fullName evidence="5">Glycine acetyltransferase</fullName>
    </alternativeName>
</protein>
<feature type="binding site" description="in other chain" evidence="5">
    <location>
        <position position="185"/>
    </location>
    <ligand>
        <name>pyridoxal 5'-phosphate</name>
        <dbReference type="ChEBI" id="CHEBI:597326"/>
        <note>ligand shared between dimeric partners</note>
    </ligand>
</feature>
<dbReference type="Gene3D" id="3.40.640.10">
    <property type="entry name" value="Type I PLP-dependent aspartate aminotransferase-like (Major domain)"/>
    <property type="match status" value="1"/>
</dbReference>
<organism evidence="7 8">
    <name type="scientific">Vibrio panuliri</name>
    <dbReference type="NCBI Taxonomy" id="1381081"/>
    <lineage>
        <taxon>Bacteria</taxon>
        <taxon>Pseudomonadati</taxon>
        <taxon>Pseudomonadota</taxon>
        <taxon>Gammaproteobacteria</taxon>
        <taxon>Vibrionales</taxon>
        <taxon>Vibrionaceae</taxon>
        <taxon>Vibrio</taxon>
    </lineage>
</organism>
<sequence length="397" mass="43297">MSSAFYLQIQQQLEDVKAEGLYKPERVITSQQQAQVQVSTGQEVLNFCANNYLGLANDPALIDAAKAGMDQHGFGMASVRFICGTQDIHKQLEQKLSQFLGKEDTILYTSCFDANTGLFETILDAEDAIISDALNHASIIDGVRLCKAKRFRYSNNNMQELEEQLIAAKDAGARHTLIVTDGVFSMDGVVANLPAICDLADQYGALVMVDDSHAVGFMGPNGAGTHEYHDVIDRIDIVTGTLGKAMGGASGGYTSGKKEVIDWLRQRSRPYLFSNSVAPGIVNASLRVLELLQESGDLRDRLWENATHFRTRMTEAGFTLGGADHAIIPIMLGDAKVAAEFAERSLEKGIYVIGFSFPVVPKGKARIRTQMSAAHSREQLDRAIDAFIAVGRDMSII</sequence>
<feature type="binding site" evidence="5">
    <location>
        <position position="368"/>
    </location>
    <ligand>
        <name>substrate</name>
    </ligand>
</feature>
<dbReference type="RefSeq" id="WP_075713606.1">
    <property type="nucleotide sequence ID" value="NZ_AP019655.1"/>
</dbReference>
<comment type="function">
    <text evidence="5">Catalyzes the cleavage of 2-amino-3-ketobutyrate to glycine and acetyl-CoA.</text>
</comment>
<dbReference type="EC" id="2.3.1.29" evidence="5"/>
<dbReference type="InterPro" id="IPR015422">
    <property type="entry name" value="PyrdxlP-dep_Trfase_small"/>
</dbReference>
<name>A0ABX3FSJ5_9VIBR</name>
<feature type="binding site" description="in other chain" evidence="5">
    <location>
        <begin position="111"/>
        <end position="112"/>
    </location>
    <ligand>
        <name>pyridoxal 5'-phosphate</name>
        <dbReference type="ChEBI" id="CHEBI:597326"/>
        <note>ligand shared between dimeric partners</note>
    </ligand>
</feature>
<comment type="caution">
    <text evidence="7">The sequence shown here is derived from an EMBL/GenBank/DDBJ whole genome shotgun (WGS) entry which is preliminary data.</text>
</comment>
<feature type="modified residue" description="N6-(pyridoxal phosphate)lysine" evidence="5">
    <location>
        <position position="244"/>
    </location>
</feature>
<dbReference type="PANTHER" id="PTHR13693">
    <property type="entry name" value="CLASS II AMINOTRANSFERASE/8-AMINO-7-OXONONANOATE SYNTHASE"/>
    <property type="match status" value="1"/>
</dbReference>
<dbReference type="PANTHER" id="PTHR13693:SF102">
    <property type="entry name" value="2-AMINO-3-KETOBUTYRATE COENZYME A LIGASE, MITOCHONDRIAL"/>
    <property type="match status" value="1"/>
</dbReference>
<feature type="binding site" description="in other chain" evidence="5">
    <location>
        <begin position="210"/>
        <end position="213"/>
    </location>
    <ligand>
        <name>pyridoxal 5'-phosphate</name>
        <dbReference type="ChEBI" id="CHEBI:597326"/>
        <note>ligand shared between dimeric partners</note>
    </ligand>
</feature>
<dbReference type="PROSITE" id="PS00599">
    <property type="entry name" value="AA_TRANSFER_CLASS_2"/>
    <property type="match status" value="1"/>
</dbReference>
<comment type="similarity">
    <text evidence="1 5">Belongs to the class-II pyridoxal-phosphate-dependent aminotransferase family.</text>
</comment>
<dbReference type="NCBIfam" id="TIGR01822">
    <property type="entry name" value="2am3keto_CoA"/>
    <property type="match status" value="1"/>
</dbReference>
<feature type="binding site" evidence="5">
    <location>
        <position position="136"/>
    </location>
    <ligand>
        <name>substrate</name>
    </ligand>
</feature>
<keyword evidence="8" id="KW-1185">Reference proteome</keyword>
<evidence type="ECO:0000256" key="3">
    <source>
        <dbReference type="ARBA" id="ARBA00022898"/>
    </source>
</evidence>
<dbReference type="SUPFAM" id="SSF53383">
    <property type="entry name" value="PLP-dependent transferases"/>
    <property type="match status" value="1"/>
</dbReference>
<dbReference type="Gene3D" id="3.90.1150.10">
    <property type="entry name" value="Aspartate Aminotransferase, domain 1"/>
    <property type="match status" value="1"/>
</dbReference>
<keyword evidence="4 5" id="KW-0012">Acyltransferase</keyword>
<dbReference type="Proteomes" id="UP000186039">
    <property type="component" value="Unassembled WGS sequence"/>
</dbReference>
<dbReference type="EMBL" id="MJMH01000049">
    <property type="protein sequence ID" value="OLQ95977.1"/>
    <property type="molecule type" value="Genomic_DNA"/>
</dbReference>
<evidence type="ECO:0000256" key="1">
    <source>
        <dbReference type="ARBA" id="ARBA00008392"/>
    </source>
</evidence>
<evidence type="ECO:0000313" key="8">
    <source>
        <dbReference type="Proteomes" id="UP000186039"/>
    </source>
</evidence>
<evidence type="ECO:0000313" key="7">
    <source>
        <dbReference type="EMBL" id="OLQ95977.1"/>
    </source>
</evidence>
<comment type="cofactor">
    <cofactor evidence="5">
        <name>pyridoxal 5'-phosphate</name>
        <dbReference type="ChEBI" id="CHEBI:597326"/>
    </cofactor>
    <text evidence="5">Binds 1 pyridoxal phosphate per subunit.</text>
</comment>
<accession>A0ABX3FSJ5</accession>
<dbReference type="InterPro" id="IPR015421">
    <property type="entry name" value="PyrdxlP-dep_Trfase_major"/>
</dbReference>
<dbReference type="CDD" id="cd06454">
    <property type="entry name" value="KBL_like"/>
    <property type="match status" value="1"/>
</dbReference>
<dbReference type="InterPro" id="IPR004839">
    <property type="entry name" value="Aminotransferase_I/II_large"/>
</dbReference>
<reference evidence="7 8" key="1">
    <citation type="submission" date="2016-09" db="EMBL/GenBank/DDBJ databases">
        <title>Genomic Taxonomy of the Vibrionaceae.</title>
        <authorList>
            <person name="Gonzalez-Castillo A."/>
            <person name="Gomez-Gil B."/>
            <person name="Enciso-Ibarra K."/>
        </authorList>
    </citation>
    <scope>NUCLEOTIDE SEQUENCE [LARGE SCALE GENOMIC DNA]</scope>
    <source>
        <strain evidence="7 8">CAIM 1902</strain>
    </source>
</reference>
<feature type="binding site" evidence="5">
    <location>
        <begin position="274"/>
        <end position="275"/>
    </location>
    <ligand>
        <name>pyridoxal 5'-phosphate</name>
        <dbReference type="ChEBI" id="CHEBI:597326"/>
        <note>ligand shared between dimeric partners</note>
    </ligand>
</feature>
<feature type="domain" description="Aminotransferase class I/classII large" evidence="6">
    <location>
        <begin position="43"/>
        <end position="387"/>
    </location>
</feature>
<keyword evidence="2 5" id="KW-0808">Transferase</keyword>
<comment type="pathway">
    <text evidence="5">Amino-acid degradation; L-threonine degradation via oxydo-reductase pathway; glycine from L-threonine: step 2/2.</text>
</comment>
<dbReference type="InterPro" id="IPR001917">
    <property type="entry name" value="Aminotrans_II_pyridoxalP_BS"/>
</dbReference>
<gene>
    <name evidence="5" type="primary">kbl</name>
    <name evidence="7" type="ORF">BIY20_20455</name>
</gene>
<proteinExistence type="inferred from homology"/>
<comment type="subunit">
    <text evidence="5">Homodimer.</text>
</comment>
<dbReference type="HAMAP" id="MF_00985">
    <property type="entry name" value="2am3keto_CoA_ligase"/>
    <property type="match status" value="1"/>
</dbReference>
<evidence type="ECO:0000259" key="6">
    <source>
        <dbReference type="Pfam" id="PF00155"/>
    </source>
</evidence>
<evidence type="ECO:0000256" key="4">
    <source>
        <dbReference type="ARBA" id="ARBA00023315"/>
    </source>
</evidence>
<comment type="catalytic activity">
    <reaction evidence="5">
        <text>glycine + acetyl-CoA = (2S)-2-amino-3-oxobutanoate + CoA</text>
        <dbReference type="Rhea" id="RHEA:20736"/>
        <dbReference type="ChEBI" id="CHEBI:57287"/>
        <dbReference type="ChEBI" id="CHEBI:57288"/>
        <dbReference type="ChEBI" id="CHEBI:57305"/>
        <dbReference type="ChEBI" id="CHEBI:78948"/>
        <dbReference type="EC" id="2.3.1.29"/>
    </reaction>
</comment>